<dbReference type="AlphaFoldDB" id="A0AAV9Z588"/>
<keyword evidence="3" id="KW-1185">Reference proteome</keyword>
<accession>A0AAV9Z588</accession>
<comment type="caution">
    <text evidence="2">The sequence shown here is derived from an EMBL/GenBank/DDBJ whole genome shotgun (WGS) entry which is preliminary data.</text>
</comment>
<feature type="region of interest" description="Disordered" evidence="1">
    <location>
        <begin position="59"/>
        <end position="87"/>
    </location>
</feature>
<evidence type="ECO:0000313" key="3">
    <source>
        <dbReference type="Proteomes" id="UP001362999"/>
    </source>
</evidence>
<reference evidence="2 3" key="1">
    <citation type="journal article" date="2024" name="J Genomics">
        <title>Draft genome sequencing and assembly of Favolaschia claudopus CIRM-BRFM 2984 isolated from oak limbs.</title>
        <authorList>
            <person name="Navarro D."/>
            <person name="Drula E."/>
            <person name="Chaduli D."/>
            <person name="Cazenave R."/>
            <person name="Ahrendt S."/>
            <person name="Wang J."/>
            <person name="Lipzen A."/>
            <person name="Daum C."/>
            <person name="Barry K."/>
            <person name="Grigoriev I.V."/>
            <person name="Favel A."/>
            <person name="Rosso M.N."/>
            <person name="Martin F."/>
        </authorList>
    </citation>
    <scope>NUCLEOTIDE SEQUENCE [LARGE SCALE GENOMIC DNA]</scope>
    <source>
        <strain evidence="2 3">CIRM-BRFM 2984</strain>
    </source>
</reference>
<evidence type="ECO:0000313" key="2">
    <source>
        <dbReference type="EMBL" id="KAK6971763.1"/>
    </source>
</evidence>
<dbReference type="Proteomes" id="UP001362999">
    <property type="component" value="Unassembled WGS sequence"/>
</dbReference>
<dbReference type="EMBL" id="JAWWNJ010000205">
    <property type="protein sequence ID" value="KAK6971763.1"/>
    <property type="molecule type" value="Genomic_DNA"/>
</dbReference>
<feature type="compositionally biased region" description="Acidic residues" evidence="1">
    <location>
        <begin position="77"/>
        <end position="86"/>
    </location>
</feature>
<organism evidence="2 3">
    <name type="scientific">Favolaschia claudopus</name>
    <dbReference type="NCBI Taxonomy" id="2862362"/>
    <lineage>
        <taxon>Eukaryota</taxon>
        <taxon>Fungi</taxon>
        <taxon>Dikarya</taxon>
        <taxon>Basidiomycota</taxon>
        <taxon>Agaricomycotina</taxon>
        <taxon>Agaricomycetes</taxon>
        <taxon>Agaricomycetidae</taxon>
        <taxon>Agaricales</taxon>
        <taxon>Marasmiineae</taxon>
        <taxon>Mycenaceae</taxon>
        <taxon>Favolaschia</taxon>
    </lineage>
</organism>
<sequence>MPSPPAPAMAKSWRATPDTNFTSSLFFDDEEETEDLLRSACKPTPETAFDPVIVEDAEEEETMDAAGSNRFGVFPIVEDDDSDDDEANRVSVPSAIMQPPSFVLFPVAEDVEPGDASQKSQSVASPAPMLDAFCFNPFADEDDQVNVQGVPAPFTNPASRASSELSSHSHGTSLTSESAESPQTSLTSISAFDFPTFFSPLCEAPVDPFEDGYLIWLETIQSTPNILSIVPRMIAMGISSPSNAYIMARIAARLAFDDDYPFAAQLGWETVRRFRAYWQPDGKWLLECVPCLRSSSSSSPGAALAIFVAYLLQFHIITPRDAHNCLAHILSLPHHSHSPCASVILTTVRALVEHSAQALVDWLEGEELTLLLFREVGEWGREDLNAHLWPADEKCAALIKDIQVDLYEKLLLIWNDQPGTGIA</sequence>
<feature type="compositionally biased region" description="Low complexity" evidence="1">
    <location>
        <begin position="158"/>
        <end position="178"/>
    </location>
</feature>
<gene>
    <name evidence="2" type="ORF">R3P38DRAFT_3141349</name>
</gene>
<evidence type="ECO:0000256" key="1">
    <source>
        <dbReference type="SAM" id="MobiDB-lite"/>
    </source>
</evidence>
<proteinExistence type="predicted"/>
<feature type="region of interest" description="Disordered" evidence="1">
    <location>
        <begin position="147"/>
        <end position="182"/>
    </location>
</feature>
<protein>
    <submittedName>
        <fullName evidence="2">Uncharacterized protein</fullName>
    </submittedName>
</protein>
<name>A0AAV9Z588_9AGAR</name>